<protein>
    <submittedName>
        <fullName evidence="1">Transcriptional regulator</fullName>
    </submittedName>
</protein>
<dbReference type="Proteomes" id="UP000028782">
    <property type="component" value="Chromosome"/>
</dbReference>
<proteinExistence type="predicted"/>
<evidence type="ECO:0000313" key="2">
    <source>
        <dbReference type="Proteomes" id="UP000028782"/>
    </source>
</evidence>
<accession>A0A076PV92</accession>
<dbReference type="AlphaFoldDB" id="A0A076PV92"/>
<dbReference type="HOGENOM" id="CLU_057315_0_0_4"/>
<dbReference type="RefSeq" id="WP_003060264.1">
    <property type="nucleotide sequence ID" value="NZ_CP006704.1"/>
</dbReference>
<gene>
    <name evidence="1" type="ORF">O987_27750</name>
</gene>
<reference evidence="1 2" key="1">
    <citation type="journal article" date="2014" name="Genome Announc.">
        <title>Complete Genome Sequence of Polychlorinated Biphenyl Degrader Comamonas testosteroni TK102 (NBRC 109938).</title>
        <authorList>
            <person name="Fukuda K."/>
            <person name="Hosoyama A."/>
            <person name="Tsuchikane K."/>
            <person name="Ohji S."/>
            <person name="Yamazoe A."/>
            <person name="Fujita N."/>
            <person name="Shintani M."/>
            <person name="Kimbara K."/>
        </authorList>
    </citation>
    <scope>NUCLEOTIDE SEQUENCE [LARGE SCALE GENOMIC DNA]</scope>
    <source>
        <strain evidence="1">TK102</strain>
    </source>
</reference>
<name>A0A076PV92_COMTE</name>
<dbReference type="EMBL" id="CP006704">
    <property type="protein sequence ID" value="AIJ49598.1"/>
    <property type="molecule type" value="Genomic_DNA"/>
</dbReference>
<sequence>MPLLIDGTPHEDGIFTLQLTSGAPHRLKTSPGQGSLSLGPEKLLKTADLRLPVDACVLWHCFDPFATPAGSPWPRSFYYTGNDHGFFTWAQLRPIENFSWYPQLQQDVHIDASQSQIRELSIHLQAGHQGHIHLKLPQQGMHLHLQGNLEQITVTAGLPESLSLSPATSKNPADKAFQLPDMGSLKQVGTLELRNGAGKQAVSLQNLLQFSKLDSLSLWGNHSDLAQLSSCTQLRTLALRFMRHLSELPALQVWPQLDSFIAYNVEEAAGKRLRQQLKERTKSRPWADYTSVSQLRKPEWWTKEYGRPFAGWAAARARIAHAAYDLAEQEIGAASSLAHVQAALTTFTARFNTVKGIETSEREDLGLAVQQLAQLPAALALKLTHEQAGQWFDQNRDY</sequence>
<dbReference type="Gene3D" id="3.80.10.10">
    <property type="entry name" value="Ribonuclease Inhibitor"/>
    <property type="match status" value="1"/>
</dbReference>
<evidence type="ECO:0000313" key="1">
    <source>
        <dbReference type="EMBL" id="AIJ49598.1"/>
    </source>
</evidence>
<dbReference type="InterPro" id="IPR032675">
    <property type="entry name" value="LRR_dom_sf"/>
</dbReference>
<dbReference type="KEGG" id="ctes:O987_27750"/>
<organism evidence="1 2">
    <name type="scientific">Comamonas testosteroni TK102</name>
    <dbReference type="NCBI Taxonomy" id="1392005"/>
    <lineage>
        <taxon>Bacteria</taxon>
        <taxon>Pseudomonadati</taxon>
        <taxon>Pseudomonadota</taxon>
        <taxon>Betaproteobacteria</taxon>
        <taxon>Burkholderiales</taxon>
        <taxon>Comamonadaceae</taxon>
        <taxon>Comamonas</taxon>
    </lineage>
</organism>